<protein>
    <submittedName>
        <fullName evidence="1">Uncharacterized protein</fullName>
    </submittedName>
</protein>
<evidence type="ECO:0000313" key="1">
    <source>
        <dbReference type="EMBL" id="AGP35358.1"/>
    </source>
</evidence>
<dbReference type="EMBL" id="CP003969">
    <property type="protein sequence ID" value="AGP35358.1"/>
    <property type="molecule type" value="Genomic_DNA"/>
</dbReference>
<reference evidence="1 2" key="1">
    <citation type="journal article" date="2013" name="Sci. Rep.">
        <title>Extraordinary expansion of a Sorangium cellulosum genome from an alkaline milieu.</title>
        <authorList>
            <person name="Han K."/>
            <person name="Li Z.F."/>
            <person name="Peng R."/>
            <person name="Zhu L.P."/>
            <person name="Zhou T."/>
            <person name="Wang L.G."/>
            <person name="Li S.G."/>
            <person name="Zhang X.B."/>
            <person name="Hu W."/>
            <person name="Wu Z.H."/>
            <person name="Qin N."/>
            <person name="Li Y.Z."/>
        </authorList>
    </citation>
    <scope>NUCLEOTIDE SEQUENCE [LARGE SCALE GENOMIC DNA]</scope>
    <source>
        <strain evidence="1 2">So0157-2</strain>
    </source>
</reference>
<evidence type="ECO:0000313" key="2">
    <source>
        <dbReference type="Proteomes" id="UP000014803"/>
    </source>
</evidence>
<dbReference type="KEGG" id="scu:SCE1572_13000"/>
<gene>
    <name evidence="1" type="ORF">SCE1572_13000</name>
</gene>
<dbReference type="Proteomes" id="UP000014803">
    <property type="component" value="Chromosome"/>
</dbReference>
<dbReference type="STRING" id="1254432.SCE1572_13000"/>
<organism evidence="1 2">
    <name type="scientific">Sorangium cellulosum So0157-2</name>
    <dbReference type="NCBI Taxonomy" id="1254432"/>
    <lineage>
        <taxon>Bacteria</taxon>
        <taxon>Pseudomonadati</taxon>
        <taxon>Myxococcota</taxon>
        <taxon>Polyangia</taxon>
        <taxon>Polyangiales</taxon>
        <taxon>Polyangiaceae</taxon>
        <taxon>Sorangium</taxon>
    </lineage>
</organism>
<dbReference type="HOGENOM" id="CLU_3383831_0_0_7"/>
<name>S4XXL5_SORCE</name>
<accession>S4XXL5</accession>
<sequence length="33" mass="3733">MNAIGDDLGVSERHLRRVFRDAVGVRAQHAETR</sequence>
<proteinExistence type="predicted"/>
<dbReference type="AlphaFoldDB" id="S4XXL5"/>